<dbReference type="EMBL" id="BAEP01000089">
    <property type="protein sequence ID" value="GAC26825.1"/>
    <property type="molecule type" value="Genomic_DNA"/>
</dbReference>
<protein>
    <submittedName>
        <fullName evidence="1">Uncharacterized protein</fullName>
    </submittedName>
</protein>
<name>K6ZU25_9ALTE</name>
<comment type="caution">
    <text evidence="1">The sequence shown here is derived from an EMBL/GenBank/DDBJ whole genome shotgun (WGS) entry which is preliminary data.</text>
</comment>
<accession>K6ZU25</accession>
<dbReference type="AlphaFoldDB" id="K6ZU25"/>
<evidence type="ECO:0000313" key="2">
    <source>
        <dbReference type="Proteomes" id="UP000006263"/>
    </source>
</evidence>
<reference evidence="1 2" key="1">
    <citation type="journal article" date="2017" name="Antonie Van Leeuwenhoek">
        <title>Rhizobium rhizosphaerae sp. nov., a novel species isolated from rice rhizosphere.</title>
        <authorList>
            <person name="Zhao J.J."/>
            <person name="Zhang J."/>
            <person name="Zhang R.J."/>
            <person name="Zhang C.W."/>
            <person name="Yin H.Q."/>
            <person name="Zhang X.X."/>
        </authorList>
    </citation>
    <scope>NUCLEOTIDE SEQUENCE [LARGE SCALE GENOMIC DNA]</scope>
    <source>
        <strain evidence="1 2">KMM 241</strain>
    </source>
</reference>
<sequence length="38" mass="4647">MLLNYWLFSSFAMEFENIILSLEYIPSHLPYITFLYII</sequence>
<evidence type="ECO:0000313" key="1">
    <source>
        <dbReference type="EMBL" id="GAC26825.1"/>
    </source>
</evidence>
<dbReference type="Proteomes" id="UP000006263">
    <property type="component" value="Unassembled WGS sequence"/>
</dbReference>
<proteinExistence type="predicted"/>
<organism evidence="1 2">
    <name type="scientific">Paraglaciecola mesophila KMM 241</name>
    <dbReference type="NCBI Taxonomy" id="1128912"/>
    <lineage>
        <taxon>Bacteria</taxon>
        <taxon>Pseudomonadati</taxon>
        <taxon>Pseudomonadota</taxon>
        <taxon>Gammaproteobacteria</taxon>
        <taxon>Alteromonadales</taxon>
        <taxon>Alteromonadaceae</taxon>
        <taxon>Paraglaciecola</taxon>
    </lineage>
</organism>
<gene>
    <name evidence="1" type="ORF">GMES_4559</name>
</gene>